<dbReference type="OrthoDB" id="3321621at2"/>
<keyword evidence="5" id="KW-1185">Reference proteome</keyword>
<feature type="transmembrane region" description="Helical" evidence="2">
    <location>
        <begin position="21"/>
        <end position="46"/>
    </location>
</feature>
<reference evidence="4 5" key="1">
    <citation type="submission" date="2018-12" db="EMBL/GenBank/DDBJ databases">
        <title>The whole draft genome of Streptomyce luteoverticillatus CGMCC 15060.</title>
        <authorList>
            <person name="Feng Z."/>
            <person name="Chen G."/>
            <person name="Zhang J."/>
            <person name="Zhu H."/>
            <person name="Yu X."/>
            <person name="Zhang W."/>
            <person name="Zhang X."/>
        </authorList>
    </citation>
    <scope>NUCLEOTIDE SEQUENCE [LARGE SCALE GENOMIC DNA]</scope>
    <source>
        <strain evidence="4 5">CGMCC 15060</strain>
    </source>
</reference>
<evidence type="ECO:0000259" key="3">
    <source>
        <dbReference type="Pfam" id="PF12697"/>
    </source>
</evidence>
<feature type="compositionally biased region" description="Basic and acidic residues" evidence="1">
    <location>
        <begin position="364"/>
        <end position="378"/>
    </location>
</feature>
<dbReference type="EMBL" id="CP034587">
    <property type="protein sequence ID" value="AZQ73040.1"/>
    <property type="molecule type" value="Genomic_DNA"/>
</dbReference>
<dbReference type="InterPro" id="IPR029058">
    <property type="entry name" value="AB_hydrolase_fold"/>
</dbReference>
<evidence type="ECO:0000256" key="1">
    <source>
        <dbReference type="SAM" id="MobiDB-lite"/>
    </source>
</evidence>
<dbReference type="Gene3D" id="3.40.50.1820">
    <property type="entry name" value="alpha/beta hydrolase"/>
    <property type="match status" value="1"/>
</dbReference>
<dbReference type="RefSeq" id="WP_126915556.1">
    <property type="nucleotide sequence ID" value="NZ_CP034587.1"/>
</dbReference>
<sequence length="511" mass="54239">MDGSRKSDGWSPGRWWRSRPLWHRWWIAVGTCLAVGAFGVGGLLAVDAIRIEQAPCDDKPTDITTSDYTLDFTVPNGMMPDPQFNGQKAQLSVHRVAPEYAHGRCAQTPARAAVLIHGRSVPGRAVFDLKGKDQNNNKLSVQEGLARAGVDTFVPDLLGYGRSTRFPHGLDDPHNASRPAFNAGSTTCAFPTGCDRTHNAQIFPLDQQRTKLGTNPLAGKMFAHSSDVRFATIDTWVRDIRQVIDDAIAKAQPTNGKVTLVGYSLGGPRVGRTLYAANPNPLLPDSATWIGKVDRAVFIASIFGMPTEETTPAGGFVSFPMTVADKAAMTSMPLANGPGTNEQSCSGRVVPGSQDEVWKELMKDDGAGKDWGGDDPHHPAGLNRSPTFSTYGWNTAVAGQVTVPTLILHGFGDGTAPVANSTAIYNALPAATKNKVVVQITCASHVFMYEGCSGDRCNAPSPSTVYGQQPGTPWAGPHGTATAALAEWITNGTFNGAASGKFTVDGSGVVH</sequence>
<accession>A0A3Q9FXC7</accession>
<dbReference type="AlphaFoldDB" id="A0A3Q9FXC7"/>
<evidence type="ECO:0000256" key="2">
    <source>
        <dbReference type="SAM" id="Phobius"/>
    </source>
</evidence>
<feature type="domain" description="AB hydrolase-1" evidence="3">
    <location>
        <begin position="114"/>
        <end position="449"/>
    </location>
</feature>
<evidence type="ECO:0000313" key="4">
    <source>
        <dbReference type="EMBL" id="AZQ73040.1"/>
    </source>
</evidence>
<dbReference type="SUPFAM" id="SSF53474">
    <property type="entry name" value="alpha/beta-Hydrolases"/>
    <property type="match status" value="1"/>
</dbReference>
<dbReference type="InterPro" id="IPR000073">
    <property type="entry name" value="AB_hydrolase_1"/>
</dbReference>
<protein>
    <submittedName>
        <fullName evidence="4">Alpha/beta hydrolase</fullName>
    </submittedName>
</protein>
<keyword evidence="2" id="KW-1133">Transmembrane helix</keyword>
<feature type="region of interest" description="Disordered" evidence="1">
    <location>
        <begin position="364"/>
        <end position="383"/>
    </location>
</feature>
<evidence type="ECO:0000313" key="5">
    <source>
        <dbReference type="Proteomes" id="UP000267900"/>
    </source>
</evidence>
<proteinExistence type="predicted"/>
<dbReference type="GO" id="GO:0016787">
    <property type="term" value="F:hydrolase activity"/>
    <property type="evidence" value="ECO:0007669"/>
    <property type="project" value="UniProtKB-KW"/>
</dbReference>
<dbReference type="Proteomes" id="UP000267900">
    <property type="component" value="Chromosome"/>
</dbReference>
<keyword evidence="4" id="KW-0378">Hydrolase</keyword>
<dbReference type="Pfam" id="PF12697">
    <property type="entry name" value="Abhydrolase_6"/>
    <property type="match status" value="1"/>
</dbReference>
<keyword evidence="2" id="KW-0472">Membrane</keyword>
<keyword evidence="2" id="KW-0812">Transmembrane</keyword>
<name>A0A3Q9FXC7_STRLT</name>
<organism evidence="4 5">
    <name type="scientific">Streptomyces luteoverticillatus</name>
    <name type="common">Streptoverticillium luteoverticillatus</name>
    <dbReference type="NCBI Taxonomy" id="66425"/>
    <lineage>
        <taxon>Bacteria</taxon>
        <taxon>Bacillati</taxon>
        <taxon>Actinomycetota</taxon>
        <taxon>Actinomycetes</taxon>
        <taxon>Kitasatosporales</taxon>
        <taxon>Streptomycetaceae</taxon>
        <taxon>Streptomyces</taxon>
    </lineage>
</organism>
<gene>
    <name evidence="4" type="ORF">EKH77_19100</name>
</gene>